<dbReference type="EnsemblPlants" id="OB04G13440.1">
    <property type="protein sequence ID" value="OB04G13440.1"/>
    <property type="gene ID" value="OB04G13440"/>
</dbReference>
<dbReference type="PANTHER" id="PTHR34194">
    <property type="entry name" value="F14J8.16 PROTEIN"/>
    <property type="match status" value="1"/>
</dbReference>
<organism evidence="2">
    <name type="scientific">Oryza brachyantha</name>
    <name type="common">malo sina</name>
    <dbReference type="NCBI Taxonomy" id="4533"/>
    <lineage>
        <taxon>Eukaryota</taxon>
        <taxon>Viridiplantae</taxon>
        <taxon>Streptophyta</taxon>
        <taxon>Embryophyta</taxon>
        <taxon>Tracheophyta</taxon>
        <taxon>Spermatophyta</taxon>
        <taxon>Magnoliopsida</taxon>
        <taxon>Liliopsida</taxon>
        <taxon>Poales</taxon>
        <taxon>Poaceae</taxon>
        <taxon>BOP clade</taxon>
        <taxon>Oryzoideae</taxon>
        <taxon>Oryzeae</taxon>
        <taxon>Oryzinae</taxon>
        <taxon>Oryza</taxon>
    </lineage>
</organism>
<dbReference type="HOGENOM" id="CLU_140769_0_0_1"/>
<dbReference type="eggNOG" id="ENOG502S39P">
    <property type="taxonomic scope" value="Eukaryota"/>
</dbReference>
<dbReference type="PANTHER" id="PTHR34194:SF31">
    <property type="entry name" value="OS04G0221000 PROTEIN"/>
    <property type="match status" value="1"/>
</dbReference>
<name>J3LW19_ORYBR</name>
<feature type="region of interest" description="Disordered" evidence="1">
    <location>
        <begin position="1"/>
        <end position="44"/>
    </location>
</feature>
<sequence length="159" mass="18063">STVHDDSRRTTDGEPQIAASSSSRGGAGCKSKTRAESPGVIWPTHINEREESEFKHRLIGALSKPFSQEEYDKLYGMPSIRNPPMKERQTRSGVKAYKCPHGIGKSYFDHYPDLAEQVENTSCSNRLALLRGLFFWLENVAHEHQFRPWSNDNKCLKVI</sequence>
<dbReference type="STRING" id="4533.J3LW19"/>
<keyword evidence="3" id="KW-1185">Reference proteome</keyword>
<evidence type="ECO:0000313" key="2">
    <source>
        <dbReference type="EnsemblPlants" id="OB04G13440.1"/>
    </source>
</evidence>
<dbReference type="OMA" id="THINERE"/>
<dbReference type="Proteomes" id="UP000006038">
    <property type="component" value="Chromosome 4"/>
</dbReference>
<reference evidence="2" key="1">
    <citation type="journal article" date="2013" name="Nat. Commun.">
        <title>Whole-genome sequencing of Oryza brachyantha reveals mechanisms underlying Oryza genome evolution.</title>
        <authorList>
            <person name="Chen J."/>
            <person name="Huang Q."/>
            <person name="Gao D."/>
            <person name="Wang J."/>
            <person name="Lang Y."/>
            <person name="Liu T."/>
            <person name="Li B."/>
            <person name="Bai Z."/>
            <person name="Luis Goicoechea J."/>
            <person name="Liang C."/>
            <person name="Chen C."/>
            <person name="Zhang W."/>
            <person name="Sun S."/>
            <person name="Liao Y."/>
            <person name="Zhang X."/>
            <person name="Yang L."/>
            <person name="Song C."/>
            <person name="Wang M."/>
            <person name="Shi J."/>
            <person name="Liu G."/>
            <person name="Liu J."/>
            <person name="Zhou H."/>
            <person name="Zhou W."/>
            <person name="Yu Q."/>
            <person name="An N."/>
            <person name="Chen Y."/>
            <person name="Cai Q."/>
            <person name="Wang B."/>
            <person name="Liu B."/>
            <person name="Min J."/>
            <person name="Huang Y."/>
            <person name="Wu H."/>
            <person name="Li Z."/>
            <person name="Zhang Y."/>
            <person name="Yin Y."/>
            <person name="Song W."/>
            <person name="Jiang J."/>
            <person name="Jackson S.A."/>
            <person name="Wing R.A."/>
            <person name="Wang J."/>
            <person name="Chen M."/>
        </authorList>
    </citation>
    <scope>NUCLEOTIDE SEQUENCE [LARGE SCALE GENOMIC DNA]</scope>
    <source>
        <strain evidence="2">cv. IRGC 101232</strain>
    </source>
</reference>
<dbReference type="AlphaFoldDB" id="J3LW19"/>
<feature type="compositionally biased region" description="Basic and acidic residues" evidence="1">
    <location>
        <begin position="1"/>
        <end position="12"/>
    </location>
</feature>
<accession>J3LW19</accession>
<evidence type="ECO:0000256" key="1">
    <source>
        <dbReference type="SAM" id="MobiDB-lite"/>
    </source>
</evidence>
<reference evidence="2" key="2">
    <citation type="submission" date="2013-04" db="UniProtKB">
        <authorList>
            <consortium name="EnsemblPlants"/>
        </authorList>
    </citation>
    <scope>IDENTIFICATION</scope>
</reference>
<evidence type="ECO:0000313" key="3">
    <source>
        <dbReference type="Proteomes" id="UP000006038"/>
    </source>
</evidence>
<protein>
    <submittedName>
        <fullName evidence="2">Uncharacterized protein</fullName>
    </submittedName>
</protein>
<dbReference type="Gramene" id="OB04G13440.1">
    <property type="protein sequence ID" value="OB04G13440.1"/>
    <property type="gene ID" value="OB04G13440"/>
</dbReference>
<proteinExistence type="predicted"/>